<reference evidence="2 3" key="1">
    <citation type="submission" date="2016-10" db="EMBL/GenBank/DDBJ databases">
        <authorList>
            <person name="de Groot N.N."/>
        </authorList>
    </citation>
    <scope>NUCLEOTIDE SEQUENCE [LARGE SCALE GENOMIC DNA]</scope>
    <source>
        <strain evidence="2 3">DSM 19033</strain>
    </source>
</reference>
<keyword evidence="1" id="KW-0812">Transmembrane</keyword>
<protein>
    <recommendedName>
        <fullName evidence="4">PepSY-associated TM region</fullName>
    </recommendedName>
</protein>
<keyword evidence="1" id="KW-1133">Transmembrane helix</keyword>
<feature type="transmembrane region" description="Helical" evidence="1">
    <location>
        <begin position="21"/>
        <end position="48"/>
    </location>
</feature>
<evidence type="ECO:0008006" key="4">
    <source>
        <dbReference type="Google" id="ProtNLM"/>
    </source>
</evidence>
<dbReference type="Proteomes" id="UP000198850">
    <property type="component" value="Unassembled WGS sequence"/>
</dbReference>
<feature type="transmembrane region" description="Helical" evidence="1">
    <location>
        <begin position="503"/>
        <end position="524"/>
    </location>
</feature>
<dbReference type="EMBL" id="FNRA01000004">
    <property type="protein sequence ID" value="SEA68730.1"/>
    <property type="molecule type" value="Genomic_DNA"/>
</dbReference>
<evidence type="ECO:0000256" key="1">
    <source>
        <dbReference type="SAM" id="Phobius"/>
    </source>
</evidence>
<accession>A0A1H4D8C9</accession>
<evidence type="ECO:0000313" key="2">
    <source>
        <dbReference type="EMBL" id="SEA68730.1"/>
    </source>
</evidence>
<proteinExistence type="predicted"/>
<dbReference type="OrthoDB" id="9806195at2"/>
<dbReference type="RefSeq" id="WP_090556476.1">
    <property type="nucleotide sequence ID" value="NZ_FNRA01000004.1"/>
</dbReference>
<dbReference type="AlphaFoldDB" id="A0A1H4D8C9"/>
<gene>
    <name evidence="2" type="ORF">SAMN05443550_104360</name>
</gene>
<feature type="transmembrane region" description="Helical" evidence="1">
    <location>
        <begin position="264"/>
        <end position="284"/>
    </location>
</feature>
<keyword evidence="3" id="KW-1185">Reference proteome</keyword>
<keyword evidence="1" id="KW-0472">Membrane</keyword>
<name>A0A1H4D8C9_9SPHI</name>
<sequence>MGENTSTIKRQVKRNMYKWHRVLGIMTVIPVIFWTCSGLSHPIIAHWFKVPLAHEYLKPEVIDRGQVKLSIQQVLSRNGVSLLKNFRLIRFRGQTFYQVKNRKNELLYFSALDGKQLVNGEHLYAEYLARYFLGDSTSKVRAVEKITAFNGQYQYVNRLLPVWKISFGRGDHMDVYVETAQSRLANYNDSNRKVFLWVFSNFHSYAFIEKITNNTFRYILILFFAAIVICSTLSGLLVYGFLWNKFKKPVDGQKLGFLRRNHRSIGIAVSLVTLSFVGSGAYHATRKFKPDDRINYVFEPEINIAELAFSSNDLPLKWDEVSNISAARFDNKTWYQVRTLRKENDSWKKQQVANAETMFEGKNRKNKPDLEYYAAADGKFLPEGVMEHSYSLVKHFVAQGAADGEAACCEMMANAAADQSAALIISSSDYLTKFDTDYGFINKRLPVVKLALSTPTHLTYYLEPATGRLAAKVQDSDRREGLSFAVFHKYLLVDFAGKNFRDFLTAFAAMGVLVVSVLGLILFIKTN</sequence>
<feature type="transmembrane region" description="Helical" evidence="1">
    <location>
        <begin position="218"/>
        <end position="243"/>
    </location>
</feature>
<dbReference type="STRING" id="425514.SAMN05443550_104360"/>
<organism evidence="2 3">
    <name type="scientific">Pedobacter hartonius</name>
    <dbReference type="NCBI Taxonomy" id="425514"/>
    <lineage>
        <taxon>Bacteria</taxon>
        <taxon>Pseudomonadati</taxon>
        <taxon>Bacteroidota</taxon>
        <taxon>Sphingobacteriia</taxon>
        <taxon>Sphingobacteriales</taxon>
        <taxon>Sphingobacteriaceae</taxon>
        <taxon>Pedobacter</taxon>
    </lineage>
</organism>
<evidence type="ECO:0000313" key="3">
    <source>
        <dbReference type="Proteomes" id="UP000198850"/>
    </source>
</evidence>